<evidence type="ECO:0000256" key="5">
    <source>
        <dbReference type="ARBA" id="ARBA00023028"/>
    </source>
</evidence>
<dbReference type="InterPro" id="IPR036860">
    <property type="entry name" value="SH2_dom_sf"/>
</dbReference>
<dbReference type="PROSITE" id="PS50225">
    <property type="entry name" value="SOCS"/>
    <property type="match status" value="1"/>
</dbReference>
<dbReference type="PROSITE" id="PS50297">
    <property type="entry name" value="ANK_REP_REGION"/>
    <property type="match status" value="2"/>
</dbReference>
<evidence type="ECO:0000256" key="8">
    <source>
        <dbReference type="PROSITE-ProRule" id="PRU00023"/>
    </source>
</evidence>
<evidence type="ECO:0000256" key="7">
    <source>
        <dbReference type="ARBA" id="ARBA00023298"/>
    </source>
</evidence>
<reference evidence="11" key="1">
    <citation type="submission" date="2025-08" db="UniProtKB">
        <authorList>
            <consortium name="RefSeq"/>
        </authorList>
    </citation>
    <scope>IDENTIFICATION</scope>
    <source>
        <tissue evidence="11">Muscle</tissue>
    </source>
</reference>
<feature type="repeat" description="ANK" evidence="8">
    <location>
        <begin position="173"/>
        <end position="211"/>
    </location>
</feature>
<dbReference type="GeneID" id="106467476"/>
<feature type="domain" description="SOCS box" evidence="9">
    <location>
        <begin position="444"/>
        <end position="502"/>
    </location>
</feature>
<keyword evidence="7" id="KW-0472">Membrane</keyword>
<keyword evidence="7" id="KW-1053">Target membrane</keyword>
<dbReference type="InterPro" id="IPR002110">
    <property type="entry name" value="Ankyrin_rpt"/>
</dbReference>
<dbReference type="Gene3D" id="1.25.40.20">
    <property type="entry name" value="Ankyrin repeat-containing domain"/>
    <property type="match status" value="2"/>
</dbReference>
<proteinExistence type="predicted"/>
<dbReference type="SMART" id="SM00969">
    <property type="entry name" value="SOCS_box"/>
    <property type="match status" value="1"/>
</dbReference>
<organism evidence="10 11">
    <name type="scientific">Limulus polyphemus</name>
    <name type="common">Atlantic horseshoe crab</name>
    <dbReference type="NCBI Taxonomy" id="6850"/>
    <lineage>
        <taxon>Eukaryota</taxon>
        <taxon>Metazoa</taxon>
        <taxon>Ecdysozoa</taxon>
        <taxon>Arthropoda</taxon>
        <taxon>Chelicerata</taxon>
        <taxon>Merostomata</taxon>
        <taxon>Xiphosura</taxon>
        <taxon>Limulidae</taxon>
        <taxon>Limulus</taxon>
    </lineage>
</organism>
<feature type="repeat" description="ANK" evidence="8">
    <location>
        <begin position="126"/>
        <end position="163"/>
    </location>
</feature>
<keyword evidence="2" id="KW-0268">Exocytosis</keyword>
<keyword evidence="10" id="KW-1185">Reference proteome</keyword>
<evidence type="ECO:0000256" key="1">
    <source>
        <dbReference type="ARBA" id="ARBA00004175"/>
    </source>
</evidence>
<evidence type="ECO:0000313" key="10">
    <source>
        <dbReference type="Proteomes" id="UP000694941"/>
    </source>
</evidence>
<protein>
    <submittedName>
        <fullName evidence="11">Ankyrin repeat and SOCS box protein 3-like</fullName>
    </submittedName>
</protein>
<comment type="subcellular location">
    <subcellularLocation>
        <location evidence="1">Target cell membrane</location>
    </subcellularLocation>
</comment>
<evidence type="ECO:0000256" key="3">
    <source>
        <dbReference type="ARBA" id="ARBA00022537"/>
    </source>
</evidence>
<evidence type="ECO:0000313" key="11">
    <source>
        <dbReference type="RefSeq" id="XP_013783289.2"/>
    </source>
</evidence>
<dbReference type="Pfam" id="PF07525">
    <property type="entry name" value="SOCS_box"/>
    <property type="match status" value="1"/>
</dbReference>
<evidence type="ECO:0000256" key="6">
    <source>
        <dbReference type="ARBA" id="ARBA00023043"/>
    </source>
</evidence>
<dbReference type="SUPFAM" id="SSF158235">
    <property type="entry name" value="SOCS box-like"/>
    <property type="match status" value="1"/>
</dbReference>
<evidence type="ECO:0000259" key="9">
    <source>
        <dbReference type="PROSITE" id="PS50225"/>
    </source>
</evidence>
<accession>A0ABM1BJL0</accession>
<keyword evidence="5" id="KW-0528">Neurotoxin</keyword>
<sequence length="508" mass="56252">MINVRVDGNTTPLLLMCRTLTGKKATQAVNFLLQKGADPGITDEWGRSPLMEVIKWQINHPDSENLEVIRLLLDAGAKIDVKESRLGLSPLMYAAMGSNIETLKLLLKTINNKEKLASVVNTTTTIGLTPLHLVMVSNNNADTVLEMVEFLLKCGADPNISTTKPCEKSRVWKGTSPLLLACRTMLGQVKGAVDIIKLLLKHGADPNVQDEAKCSSINTPLKEALERRCDSRYVEDSKEAVYTLVSSGAQSDLCTGFELTTPLIIAAQNLDIECLQILLFSIADPATRAASINTQGVRKYDTALIRACSHSLENPEQAKEVAALLLKNGADPNLEANLLFDSAIRSSNHELLNLLLDHGAKLTSSMISCHIEESLEMVDQLLLWGIDPSVFLCFVNECSTNWIFNNVVDLLEKCLKFSGITREMYYLVKHMVAKVLNSCMESPELESLLIKPFDNVSRLQDLCRIKIRHHLHALHSCKIENFIAELPLPQHLKSYLSHSLLQGEMGFV</sequence>
<dbReference type="PANTHER" id="PTHR24126">
    <property type="entry name" value="ANKYRIN REPEAT, PH AND SEC7 DOMAIN CONTAINING PROTEIN SECG-RELATED"/>
    <property type="match status" value="1"/>
</dbReference>
<dbReference type="PANTHER" id="PTHR24126:SF14">
    <property type="entry name" value="ANK_REP_REGION DOMAIN-CONTAINING PROTEIN"/>
    <property type="match status" value="1"/>
</dbReference>
<dbReference type="SUPFAM" id="SSF48403">
    <property type="entry name" value="Ankyrin repeat"/>
    <property type="match status" value="1"/>
</dbReference>
<dbReference type="Proteomes" id="UP000694941">
    <property type="component" value="Unplaced"/>
</dbReference>
<keyword evidence="6 8" id="KW-0040">ANK repeat</keyword>
<dbReference type="InterPro" id="IPR001496">
    <property type="entry name" value="SOCS_box"/>
</dbReference>
<dbReference type="Pfam" id="PF00023">
    <property type="entry name" value="Ank"/>
    <property type="match status" value="1"/>
</dbReference>
<keyword evidence="4" id="KW-0677">Repeat</keyword>
<keyword evidence="5" id="KW-0638">Presynaptic neurotoxin</keyword>
<dbReference type="CDD" id="cd03587">
    <property type="entry name" value="SOCS"/>
    <property type="match status" value="1"/>
</dbReference>
<keyword evidence="5" id="KW-0800">Toxin</keyword>
<evidence type="ECO:0000256" key="4">
    <source>
        <dbReference type="ARBA" id="ARBA00022737"/>
    </source>
</evidence>
<keyword evidence="3" id="KW-1052">Target cell membrane</keyword>
<dbReference type="PRINTS" id="PR01415">
    <property type="entry name" value="ANKYRIN"/>
</dbReference>
<name>A0ABM1BJL0_LIMPO</name>
<dbReference type="InterPro" id="IPR036770">
    <property type="entry name" value="Ankyrin_rpt-contain_sf"/>
</dbReference>
<dbReference type="RefSeq" id="XP_013783289.2">
    <property type="nucleotide sequence ID" value="XM_013927835.2"/>
</dbReference>
<gene>
    <name evidence="11" type="primary">LOC106467476</name>
</gene>
<dbReference type="Gene3D" id="3.30.505.10">
    <property type="entry name" value="SH2 domain"/>
    <property type="match status" value="1"/>
</dbReference>
<dbReference type="Pfam" id="PF12796">
    <property type="entry name" value="Ank_2"/>
    <property type="match status" value="2"/>
</dbReference>
<evidence type="ECO:0000256" key="2">
    <source>
        <dbReference type="ARBA" id="ARBA00022483"/>
    </source>
</evidence>
<dbReference type="PROSITE" id="PS50088">
    <property type="entry name" value="ANK_REPEAT"/>
    <property type="match status" value="2"/>
</dbReference>
<dbReference type="SMART" id="SM00248">
    <property type="entry name" value="ANK"/>
    <property type="match status" value="9"/>
</dbReference>
<dbReference type="InterPro" id="IPR036036">
    <property type="entry name" value="SOCS_box-like_dom_sf"/>
</dbReference>